<dbReference type="PANTHER" id="PTHR46268">
    <property type="entry name" value="STRESS RESPONSE PROTEIN NHAX"/>
    <property type="match status" value="1"/>
</dbReference>
<dbReference type="Gene3D" id="3.40.50.620">
    <property type="entry name" value="HUPs"/>
    <property type="match status" value="1"/>
</dbReference>
<dbReference type="AlphaFoldDB" id="A0A2U2DXU8"/>
<dbReference type="PANTHER" id="PTHR46268:SF6">
    <property type="entry name" value="UNIVERSAL STRESS PROTEIN UP12"/>
    <property type="match status" value="1"/>
</dbReference>
<comment type="caution">
    <text evidence="3">The sequence shown here is derived from an EMBL/GenBank/DDBJ whole genome shotgun (WGS) entry which is preliminary data.</text>
</comment>
<dbReference type="InterPro" id="IPR006015">
    <property type="entry name" value="Universal_stress_UspA"/>
</dbReference>
<keyword evidence="4" id="KW-1185">Reference proteome</keyword>
<evidence type="ECO:0000313" key="3">
    <source>
        <dbReference type="EMBL" id="PWE58143.1"/>
    </source>
</evidence>
<evidence type="ECO:0000259" key="2">
    <source>
        <dbReference type="Pfam" id="PF00582"/>
    </source>
</evidence>
<dbReference type="PRINTS" id="PR01438">
    <property type="entry name" value="UNVRSLSTRESS"/>
</dbReference>
<feature type="domain" description="UspA" evidence="2">
    <location>
        <begin position="1"/>
        <end position="134"/>
    </location>
</feature>
<dbReference type="Pfam" id="PF00582">
    <property type="entry name" value="Usp"/>
    <property type="match status" value="1"/>
</dbReference>
<proteinExistence type="inferred from homology"/>
<reference evidence="3 4" key="1">
    <citation type="submission" date="2018-05" db="EMBL/GenBank/DDBJ databases">
        <title>The draft genome of strain NS-104.</title>
        <authorList>
            <person name="Hang P."/>
            <person name="Jiang J."/>
        </authorList>
    </citation>
    <scope>NUCLEOTIDE SEQUENCE [LARGE SCALE GENOMIC DNA]</scope>
    <source>
        <strain evidence="3 4">NS-104</strain>
    </source>
</reference>
<organism evidence="3 4">
    <name type="scientific">Metarhizobium album</name>
    <dbReference type="NCBI Taxonomy" id="2182425"/>
    <lineage>
        <taxon>Bacteria</taxon>
        <taxon>Pseudomonadati</taxon>
        <taxon>Pseudomonadota</taxon>
        <taxon>Alphaproteobacteria</taxon>
        <taxon>Hyphomicrobiales</taxon>
        <taxon>Rhizobiaceae</taxon>
        <taxon>Metarhizobium</taxon>
    </lineage>
</organism>
<comment type="similarity">
    <text evidence="1">Belongs to the universal stress protein A family.</text>
</comment>
<gene>
    <name evidence="3" type="ORF">DEM27_02870</name>
</gene>
<dbReference type="CDD" id="cd00293">
    <property type="entry name" value="USP-like"/>
    <property type="match status" value="1"/>
</dbReference>
<sequence length="136" mass="14631">MYKKILVPVDVSVLERGEKILRLASTLVEAGGDVVLLGVVEGLPSYLTIDIPVQLIEAGIREVKEKLTLLQEKTAVSARIEVRCGAPATEILAAAKEHGADLIVIASHTPDFTNYFIGATADRVVRHATCSVLVDR</sequence>
<accession>A0A2U2DXU8</accession>
<protein>
    <submittedName>
        <fullName evidence="3">Universal stress protein</fullName>
    </submittedName>
</protein>
<dbReference type="InterPro" id="IPR006016">
    <property type="entry name" value="UspA"/>
</dbReference>
<dbReference type="OrthoDB" id="9792500at2"/>
<evidence type="ECO:0000313" key="4">
    <source>
        <dbReference type="Proteomes" id="UP000245252"/>
    </source>
</evidence>
<evidence type="ECO:0000256" key="1">
    <source>
        <dbReference type="ARBA" id="ARBA00008791"/>
    </source>
</evidence>
<dbReference type="SUPFAM" id="SSF52402">
    <property type="entry name" value="Adenine nucleotide alpha hydrolases-like"/>
    <property type="match status" value="1"/>
</dbReference>
<dbReference type="InterPro" id="IPR014729">
    <property type="entry name" value="Rossmann-like_a/b/a_fold"/>
</dbReference>
<name>A0A2U2DXU8_9HYPH</name>
<dbReference type="Proteomes" id="UP000245252">
    <property type="component" value="Unassembled WGS sequence"/>
</dbReference>
<dbReference type="EMBL" id="QFBC01000001">
    <property type="protein sequence ID" value="PWE58143.1"/>
    <property type="molecule type" value="Genomic_DNA"/>
</dbReference>
<dbReference type="RefSeq" id="WP_109456660.1">
    <property type="nucleotide sequence ID" value="NZ_QFBC01000001.1"/>
</dbReference>